<gene>
    <name evidence="1" type="ORF">LMG32879_002036</name>
</gene>
<protein>
    <submittedName>
        <fullName evidence="1">Uncharacterized protein</fullName>
    </submittedName>
</protein>
<dbReference type="RefSeq" id="WP_289841411.1">
    <property type="nucleotide sequence ID" value="NZ_CATKSH010000011.1"/>
</dbReference>
<dbReference type="EMBL" id="CATKSH010000011">
    <property type="protein sequence ID" value="CAI9121190.1"/>
    <property type="molecule type" value="Genomic_DNA"/>
</dbReference>
<dbReference type="Proteomes" id="UP001176960">
    <property type="component" value="Unassembled WGS sequence"/>
</dbReference>
<accession>A0AA35XYB1</accession>
<name>A0AA35XYB1_9PROT</name>
<dbReference type="AlphaFoldDB" id="A0AA35XYB1"/>
<evidence type="ECO:0000313" key="1">
    <source>
        <dbReference type="EMBL" id="CAI9121190.1"/>
    </source>
</evidence>
<evidence type="ECO:0000313" key="2">
    <source>
        <dbReference type="Proteomes" id="UP001176960"/>
    </source>
</evidence>
<keyword evidence="2" id="KW-1185">Reference proteome</keyword>
<reference evidence="1" key="1">
    <citation type="submission" date="2023-03" db="EMBL/GenBank/DDBJ databases">
        <authorList>
            <person name="Cleenwerck I."/>
        </authorList>
    </citation>
    <scope>NUCLEOTIDE SEQUENCE</scope>
    <source>
        <strain evidence="1">LMG 32879</strain>
    </source>
</reference>
<organism evidence="1 2">
    <name type="scientific">Brytella acorum</name>
    <dbReference type="NCBI Taxonomy" id="2959299"/>
    <lineage>
        <taxon>Bacteria</taxon>
        <taxon>Pseudomonadati</taxon>
        <taxon>Pseudomonadota</taxon>
        <taxon>Alphaproteobacteria</taxon>
        <taxon>Acetobacterales</taxon>
        <taxon>Acetobacteraceae</taxon>
        <taxon>Brytella</taxon>
    </lineage>
</organism>
<sequence length="76" mass="8798">MKTIPVFVMRTETGRFVAKYPDGRWTPECLTLDNAIMMSTTPLFPIAIERNDWLVSQQRVPIKKLDVQPLEFESLS</sequence>
<proteinExistence type="predicted"/>
<comment type="caution">
    <text evidence="1">The sequence shown here is derived from an EMBL/GenBank/DDBJ whole genome shotgun (WGS) entry which is preliminary data.</text>
</comment>